<dbReference type="PANTHER" id="PTHR48098:SF6">
    <property type="entry name" value="FERRI-BACILLIBACTIN ESTERASE BESA"/>
    <property type="match status" value="1"/>
</dbReference>
<dbReference type="EMBL" id="JANGEW010000001">
    <property type="protein sequence ID" value="MCQ5341458.1"/>
    <property type="molecule type" value="Genomic_DNA"/>
</dbReference>
<dbReference type="Gene3D" id="3.40.50.1820">
    <property type="entry name" value="alpha/beta hydrolase"/>
    <property type="match status" value="1"/>
</dbReference>
<dbReference type="InterPro" id="IPR029058">
    <property type="entry name" value="AB_hydrolase_fold"/>
</dbReference>
<dbReference type="Pfam" id="PF00756">
    <property type="entry name" value="Esterase"/>
    <property type="match status" value="1"/>
</dbReference>
<dbReference type="GO" id="GO:0016787">
    <property type="term" value="F:hydrolase activity"/>
    <property type="evidence" value="ECO:0007669"/>
    <property type="project" value="UniProtKB-KW"/>
</dbReference>
<protein>
    <submittedName>
        <fullName evidence="1">Alpha/beta hydrolase-fold protein</fullName>
    </submittedName>
</protein>
<accession>A0ABT1SNM8</accession>
<dbReference type="InterPro" id="IPR000801">
    <property type="entry name" value="Esterase-like"/>
</dbReference>
<dbReference type="RefSeq" id="WP_062412929.1">
    <property type="nucleotide sequence ID" value="NZ_JAJCIO010000001.1"/>
</dbReference>
<organism evidence="1 2">
    <name type="scientific">Megasphaera massiliensis</name>
    <dbReference type="NCBI Taxonomy" id="1232428"/>
    <lineage>
        <taxon>Bacteria</taxon>
        <taxon>Bacillati</taxon>
        <taxon>Bacillota</taxon>
        <taxon>Negativicutes</taxon>
        <taxon>Veillonellales</taxon>
        <taxon>Veillonellaceae</taxon>
        <taxon>Megasphaera</taxon>
    </lineage>
</organism>
<evidence type="ECO:0000313" key="1">
    <source>
        <dbReference type="EMBL" id="MCQ5341458.1"/>
    </source>
</evidence>
<comment type="caution">
    <text evidence="1">The sequence shown here is derived from an EMBL/GenBank/DDBJ whole genome shotgun (WGS) entry which is preliminary data.</text>
</comment>
<sequence length="232" mass="25658">MVKHDFDIGEKKLTLYAAAEANRPLVVIHTFDGDGGNIWAKIQALGQDFQGKAAANDFNLLVVCIPDWDHAMTPWSASPLSKKDAPFTGGADQHLEWLREDVLPKAQDLIEGTPIHTGIAGYSLAGLLALYALYQCDVFDRAACMSASFWFPGFVDFVRHHDLGTVPNRLYFSLGDKEAKTRHPLLKTVETCTEAMVEHFKGLGVDVIFEMNPGNHFTDVEQRIAKGIMAII</sequence>
<keyword evidence="1" id="KW-0378">Hydrolase</keyword>
<gene>
    <name evidence="1" type="ORF">NE675_00205</name>
</gene>
<proteinExistence type="predicted"/>
<name>A0ABT1SNM8_9FIRM</name>
<dbReference type="PANTHER" id="PTHR48098">
    <property type="entry name" value="ENTEROCHELIN ESTERASE-RELATED"/>
    <property type="match status" value="1"/>
</dbReference>
<evidence type="ECO:0000313" key="2">
    <source>
        <dbReference type="Proteomes" id="UP001206692"/>
    </source>
</evidence>
<keyword evidence="2" id="KW-1185">Reference proteome</keyword>
<dbReference type="Proteomes" id="UP001206692">
    <property type="component" value="Unassembled WGS sequence"/>
</dbReference>
<dbReference type="InterPro" id="IPR050583">
    <property type="entry name" value="Mycobacterial_A85_antigen"/>
</dbReference>
<dbReference type="SUPFAM" id="SSF53474">
    <property type="entry name" value="alpha/beta-Hydrolases"/>
    <property type="match status" value="1"/>
</dbReference>
<reference evidence="1 2" key="1">
    <citation type="submission" date="2022-06" db="EMBL/GenBank/DDBJ databases">
        <title>Isolation of gut microbiota from human fecal samples.</title>
        <authorList>
            <person name="Pamer E.G."/>
            <person name="Barat B."/>
            <person name="Waligurski E."/>
            <person name="Medina S."/>
            <person name="Paddock L."/>
            <person name="Mostad J."/>
        </authorList>
    </citation>
    <scope>NUCLEOTIDE SEQUENCE [LARGE SCALE GENOMIC DNA]</scope>
    <source>
        <strain evidence="1 2">DFI.1.1</strain>
    </source>
</reference>